<evidence type="ECO:0000313" key="1">
    <source>
        <dbReference type="EMBL" id="MCM1981686.1"/>
    </source>
</evidence>
<accession>A0ABD4SZU1</accession>
<organism evidence="1 2">
    <name type="scientific">Lyngbya confervoides BDU141951</name>
    <dbReference type="NCBI Taxonomy" id="1574623"/>
    <lineage>
        <taxon>Bacteria</taxon>
        <taxon>Bacillati</taxon>
        <taxon>Cyanobacteriota</taxon>
        <taxon>Cyanophyceae</taxon>
        <taxon>Oscillatoriophycideae</taxon>
        <taxon>Oscillatoriales</taxon>
        <taxon>Microcoleaceae</taxon>
        <taxon>Lyngbya</taxon>
    </lineage>
</organism>
<dbReference type="AlphaFoldDB" id="A0ABD4SZU1"/>
<sequence length="328" mass="35997">MMGQNESTPVVLVTGATRGIGKGIAIAFGEQGATVYITGRTLTPQADPQAMGGSLRETQAAVEQAGGRCIAVAVDHQQDDQVRALFDRIAADQQGQLDVLVNNVYAGVPALRKFAGQPFWEADADLWDACNQVGLRSHYLASRLAAQMMVPRRQGMICTLSSWGGLSYIFGVAYGAGKAACDRLAADMAVELKDHNVLSVSVWPGIVGTEHITQMVQEAQNHPDLPLARMGSQFNWETPLFVGRTLAALAADPHRHRYQGKLCIIAELAQRYRILDEHGRRPVSLRSLQFLLPSALPRLQRYQSWILDLKLPWWILLNLVLQSPRLGP</sequence>
<dbReference type="Pfam" id="PF00106">
    <property type="entry name" value="adh_short"/>
    <property type="match status" value="1"/>
</dbReference>
<gene>
    <name evidence="1" type="ORF">QQ91_0002420</name>
</gene>
<dbReference type="PRINTS" id="PR00081">
    <property type="entry name" value="GDHRDH"/>
</dbReference>
<name>A0ABD4SZU1_9CYAN</name>
<evidence type="ECO:0000313" key="2">
    <source>
        <dbReference type="Proteomes" id="UP000031561"/>
    </source>
</evidence>
<dbReference type="EMBL" id="JTHE03000015">
    <property type="protein sequence ID" value="MCM1981686.1"/>
    <property type="molecule type" value="Genomic_DNA"/>
</dbReference>
<dbReference type="Proteomes" id="UP000031561">
    <property type="component" value="Unassembled WGS sequence"/>
</dbReference>
<keyword evidence="2" id="KW-1185">Reference proteome</keyword>
<protein>
    <submittedName>
        <fullName evidence="1">SDR family NAD(P)-dependent oxidoreductase</fullName>
    </submittedName>
</protein>
<proteinExistence type="predicted"/>
<dbReference type="SUPFAM" id="SSF51735">
    <property type="entry name" value="NAD(P)-binding Rossmann-fold domains"/>
    <property type="match status" value="1"/>
</dbReference>
<comment type="caution">
    <text evidence="1">The sequence shown here is derived from an EMBL/GenBank/DDBJ whole genome shotgun (WGS) entry which is preliminary data.</text>
</comment>
<dbReference type="Gene3D" id="3.40.50.720">
    <property type="entry name" value="NAD(P)-binding Rossmann-like Domain"/>
    <property type="match status" value="1"/>
</dbReference>
<dbReference type="InterPro" id="IPR002347">
    <property type="entry name" value="SDR_fam"/>
</dbReference>
<reference evidence="1 2" key="1">
    <citation type="journal article" date="2015" name="Genome Announc.">
        <title>Draft Genome Sequence of Filamentous Marine Cyanobacterium Lyngbya confervoides Strain BDU141951.</title>
        <authorList>
            <person name="Chandrababunaidu M.M."/>
            <person name="Sen D."/>
            <person name="Tripathy S."/>
        </authorList>
    </citation>
    <scope>NUCLEOTIDE SEQUENCE [LARGE SCALE GENOMIC DNA]</scope>
    <source>
        <strain evidence="1 2">BDU141951</strain>
    </source>
</reference>
<dbReference type="RefSeq" id="WP_236096043.1">
    <property type="nucleotide sequence ID" value="NZ_JTHE03000015.1"/>
</dbReference>
<dbReference type="PANTHER" id="PTHR44147:SF2">
    <property type="entry name" value="DEHYDROGENASE_REDUCTASE SDR FAMILY MEMBER 1"/>
    <property type="match status" value="1"/>
</dbReference>
<dbReference type="InterPro" id="IPR036291">
    <property type="entry name" value="NAD(P)-bd_dom_sf"/>
</dbReference>
<dbReference type="PANTHER" id="PTHR44147">
    <property type="entry name" value="DEHYDROGENASE/REDUCTASE SDR FAMILY MEMBER 1"/>
    <property type="match status" value="1"/>
</dbReference>